<sequence length="121" mass="13538">MSTFWYIWFLFGLTLVQLFSTDHIQISALNVESNLNDHSSENSILGIVDDEDGLTDQICGTHPLKTILRKIAHAQPDMDQQAVVRLLALMRVRAPKLWNSYQQMLAAYVNCKVMSAGGSLG</sequence>
<dbReference type="WBParaSite" id="JU765_v2.g10526.t1">
    <property type="protein sequence ID" value="JU765_v2.g10526.t1"/>
    <property type="gene ID" value="JU765_v2.g10526"/>
</dbReference>
<accession>A0AC34PW24</accession>
<protein>
    <submittedName>
        <fullName evidence="2">Uncharacterized protein</fullName>
    </submittedName>
</protein>
<evidence type="ECO:0000313" key="2">
    <source>
        <dbReference type="WBParaSite" id="JU765_v2.g10526.t1"/>
    </source>
</evidence>
<evidence type="ECO:0000313" key="1">
    <source>
        <dbReference type="Proteomes" id="UP000887576"/>
    </source>
</evidence>
<dbReference type="Proteomes" id="UP000887576">
    <property type="component" value="Unplaced"/>
</dbReference>
<reference evidence="2" key="1">
    <citation type="submission" date="2022-11" db="UniProtKB">
        <authorList>
            <consortium name="WormBaseParasite"/>
        </authorList>
    </citation>
    <scope>IDENTIFICATION</scope>
</reference>
<organism evidence="1 2">
    <name type="scientific">Panagrolaimus sp. JU765</name>
    <dbReference type="NCBI Taxonomy" id="591449"/>
    <lineage>
        <taxon>Eukaryota</taxon>
        <taxon>Metazoa</taxon>
        <taxon>Ecdysozoa</taxon>
        <taxon>Nematoda</taxon>
        <taxon>Chromadorea</taxon>
        <taxon>Rhabditida</taxon>
        <taxon>Tylenchina</taxon>
        <taxon>Panagrolaimomorpha</taxon>
        <taxon>Panagrolaimoidea</taxon>
        <taxon>Panagrolaimidae</taxon>
        <taxon>Panagrolaimus</taxon>
    </lineage>
</organism>
<name>A0AC34PW24_9BILA</name>
<proteinExistence type="predicted"/>